<dbReference type="AlphaFoldDB" id="A0A8H4XEE4"/>
<evidence type="ECO:0000259" key="7">
    <source>
        <dbReference type="PROSITE" id="PS50048"/>
    </source>
</evidence>
<dbReference type="GO" id="GO:0005634">
    <property type="term" value="C:nucleus"/>
    <property type="evidence" value="ECO:0007669"/>
    <property type="project" value="InterPro"/>
</dbReference>
<dbReference type="CDD" id="cd00067">
    <property type="entry name" value="GAL4"/>
    <property type="match status" value="1"/>
</dbReference>
<evidence type="ECO:0000256" key="1">
    <source>
        <dbReference type="ARBA" id="ARBA00022723"/>
    </source>
</evidence>
<dbReference type="PANTHER" id="PTHR47424">
    <property type="entry name" value="REGULATORY PROTEIN GAL4"/>
    <property type="match status" value="1"/>
</dbReference>
<dbReference type="Pfam" id="PF08493">
    <property type="entry name" value="AflR"/>
    <property type="match status" value="1"/>
</dbReference>
<dbReference type="SMART" id="SM00066">
    <property type="entry name" value="GAL4"/>
    <property type="match status" value="1"/>
</dbReference>
<dbReference type="PANTHER" id="PTHR47424:SF3">
    <property type="entry name" value="REGULATORY PROTEIN GAL4"/>
    <property type="match status" value="1"/>
</dbReference>
<dbReference type="GO" id="GO:0008270">
    <property type="term" value="F:zinc ion binding"/>
    <property type="evidence" value="ECO:0007669"/>
    <property type="project" value="InterPro"/>
</dbReference>
<comment type="caution">
    <text evidence="8">The sequence shown here is derived from an EMBL/GenBank/DDBJ whole genome shotgun (WGS) entry which is preliminary data.</text>
</comment>
<reference evidence="8" key="1">
    <citation type="journal article" date="2020" name="BMC Genomics">
        <title>Correction to: Identification and distribution of gene clusters required for synthesis of sphingolipid metabolism inhibitors in diverse species of the filamentous fungus Fusarium.</title>
        <authorList>
            <person name="Kim H.S."/>
            <person name="Lohmar J.M."/>
            <person name="Busman M."/>
            <person name="Brown D.W."/>
            <person name="Naumann T.A."/>
            <person name="Divon H.H."/>
            <person name="Lysoe E."/>
            <person name="Uhlig S."/>
            <person name="Proctor R.H."/>
        </authorList>
    </citation>
    <scope>NUCLEOTIDE SEQUENCE</scope>
    <source>
        <strain evidence="8">NRRL 22465</strain>
    </source>
</reference>
<feature type="domain" description="Zn(2)-C6 fungal-type" evidence="7">
    <location>
        <begin position="17"/>
        <end position="47"/>
    </location>
</feature>
<dbReference type="Pfam" id="PF00172">
    <property type="entry name" value="Zn_clus"/>
    <property type="match status" value="1"/>
</dbReference>
<proteinExistence type="predicted"/>
<feature type="compositionally biased region" description="Low complexity" evidence="6">
    <location>
        <begin position="276"/>
        <end position="295"/>
    </location>
</feature>
<reference evidence="8" key="2">
    <citation type="submission" date="2020-05" db="EMBL/GenBank/DDBJ databases">
        <authorList>
            <person name="Kim H.-S."/>
            <person name="Proctor R.H."/>
            <person name="Brown D.W."/>
        </authorList>
    </citation>
    <scope>NUCLEOTIDE SEQUENCE</scope>
    <source>
        <strain evidence="8">NRRL 22465</strain>
    </source>
</reference>
<keyword evidence="9" id="KW-1185">Reference proteome</keyword>
<dbReference type="GO" id="GO:0000978">
    <property type="term" value="F:RNA polymerase II cis-regulatory region sequence-specific DNA binding"/>
    <property type="evidence" value="ECO:0007669"/>
    <property type="project" value="TreeGrafter"/>
</dbReference>
<dbReference type="SUPFAM" id="SSF57701">
    <property type="entry name" value="Zn2/Cys6 DNA-binding domain"/>
    <property type="match status" value="1"/>
</dbReference>
<evidence type="ECO:0000256" key="4">
    <source>
        <dbReference type="ARBA" id="ARBA00023163"/>
    </source>
</evidence>
<keyword evidence="2" id="KW-0805">Transcription regulation</keyword>
<dbReference type="EMBL" id="JABEYC010000937">
    <property type="protein sequence ID" value="KAF4972078.1"/>
    <property type="molecule type" value="Genomic_DNA"/>
</dbReference>
<evidence type="ECO:0000256" key="6">
    <source>
        <dbReference type="SAM" id="MobiDB-lite"/>
    </source>
</evidence>
<dbReference type="PROSITE" id="PS50048">
    <property type="entry name" value="ZN2_CY6_FUNGAL_2"/>
    <property type="match status" value="1"/>
</dbReference>
<dbReference type="InterPro" id="IPR051127">
    <property type="entry name" value="Fungal_SecMet_Regulators"/>
</dbReference>
<dbReference type="GO" id="GO:0000435">
    <property type="term" value="P:positive regulation of transcription from RNA polymerase II promoter by galactose"/>
    <property type="evidence" value="ECO:0007669"/>
    <property type="project" value="TreeGrafter"/>
</dbReference>
<dbReference type="Gene3D" id="4.10.240.10">
    <property type="entry name" value="Zn(2)-C6 fungal-type DNA-binding domain"/>
    <property type="match status" value="1"/>
</dbReference>
<dbReference type="InterPro" id="IPR036864">
    <property type="entry name" value="Zn2-C6_fun-type_DNA-bd_sf"/>
</dbReference>
<feature type="region of interest" description="Disordered" evidence="6">
    <location>
        <begin position="274"/>
        <end position="330"/>
    </location>
</feature>
<protein>
    <recommendedName>
        <fullName evidence="7">Zn(2)-C6 fungal-type domain-containing protein</fullName>
    </recommendedName>
</protein>
<evidence type="ECO:0000256" key="2">
    <source>
        <dbReference type="ARBA" id="ARBA00023015"/>
    </source>
</evidence>
<keyword evidence="1" id="KW-0479">Metal-binding</keyword>
<dbReference type="PROSITE" id="PS00463">
    <property type="entry name" value="ZN2_CY6_FUNGAL_1"/>
    <property type="match status" value="1"/>
</dbReference>
<gene>
    <name evidence="8" type="ORF">FZEAL_9671</name>
</gene>
<dbReference type="OrthoDB" id="4356994at2759"/>
<evidence type="ECO:0000313" key="9">
    <source>
        <dbReference type="Proteomes" id="UP000635477"/>
    </source>
</evidence>
<organism evidence="8 9">
    <name type="scientific">Fusarium zealandicum</name>
    <dbReference type="NCBI Taxonomy" id="1053134"/>
    <lineage>
        <taxon>Eukaryota</taxon>
        <taxon>Fungi</taxon>
        <taxon>Dikarya</taxon>
        <taxon>Ascomycota</taxon>
        <taxon>Pezizomycotina</taxon>
        <taxon>Sordariomycetes</taxon>
        <taxon>Hypocreomycetidae</taxon>
        <taxon>Hypocreales</taxon>
        <taxon>Nectriaceae</taxon>
        <taxon>Fusarium</taxon>
        <taxon>Fusarium staphyleae species complex</taxon>
    </lineage>
</organism>
<feature type="compositionally biased region" description="Basic and acidic residues" evidence="6">
    <location>
        <begin position="305"/>
        <end position="316"/>
    </location>
</feature>
<keyword evidence="3" id="KW-0238">DNA-binding</keyword>
<dbReference type="InterPro" id="IPR001138">
    <property type="entry name" value="Zn2Cys6_DnaBD"/>
</dbReference>
<accession>A0A8H4XEE4</accession>
<name>A0A8H4XEE4_9HYPO</name>
<dbReference type="Proteomes" id="UP000635477">
    <property type="component" value="Unassembled WGS sequence"/>
</dbReference>
<dbReference type="InterPro" id="IPR013700">
    <property type="entry name" value="AflR"/>
</dbReference>
<evidence type="ECO:0000313" key="8">
    <source>
        <dbReference type="EMBL" id="KAF4972078.1"/>
    </source>
</evidence>
<dbReference type="GO" id="GO:0000981">
    <property type="term" value="F:DNA-binding transcription factor activity, RNA polymerase II-specific"/>
    <property type="evidence" value="ECO:0007669"/>
    <property type="project" value="InterPro"/>
</dbReference>
<dbReference type="GO" id="GO:0045122">
    <property type="term" value="P:aflatoxin biosynthetic process"/>
    <property type="evidence" value="ECO:0007669"/>
    <property type="project" value="InterPro"/>
</dbReference>
<keyword evidence="5" id="KW-0539">Nucleus</keyword>
<keyword evidence="4" id="KW-0804">Transcription</keyword>
<evidence type="ECO:0000256" key="5">
    <source>
        <dbReference type="ARBA" id="ARBA00023242"/>
    </source>
</evidence>
<evidence type="ECO:0000256" key="3">
    <source>
        <dbReference type="ARBA" id="ARBA00023125"/>
    </source>
</evidence>
<sequence>MNSVDSLPRRVDNYRESCDNCAKSKVRCGKEQPWCQRCVRRNQICSYSPSQRSRKRTLSATNTEGDRRTGMLAFSSAGNSASSTNKQDSNSILAHTDVGWGSCPDLVELLTRTSSSDSLTPDNANLAWMPEIESASGEGDMGNSLDRANTFMLPTNSGITTSSSIDMDGSGAASIDHMALRLMSSAMNQQHCEADIISTLVKLDLPALSCRGESRFSQNLGTILTASRSALSCATKTVSCTCSPNTNIALLVTALLLRILSWYDIVLRNCQGSGEGTNSSGNSNSSAAATDSFSSPAGSLENDEMDRPSTRERDTETLADGTDGSSLFVPPMTIGPYELDAENRERIIGQIVLSELGKMGRLLSTFSKKFCDPHSIALGGDNGSQLYLTLEMFLRNKHSVTVLAARERLEVK</sequence>
<feature type="region of interest" description="Disordered" evidence="6">
    <location>
        <begin position="50"/>
        <end position="69"/>
    </location>
</feature>
<dbReference type="PRINTS" id="PR00755">
    <property type="entry name" value="AFLATOXINBRP"/>
</dbReference>